<dbReference type="InterPro" id="IPR050385">
    <property type="entry name" value="Archaeal_FAD_synthase"/>
</dbReference>
<keyword evidence="5" id="KW-1185">Reference proteome</keyword>
<protein>
    <submittedName>
        <fullName evidence="4">| tagD_2 / Glycerol-3-phosphate cytidylyltransferase |:58965 Forward</fullName>
    </submittedName>
</protein>
<evidence type="ECO:0000256" key="2">
    <source>
        <dbReference type="ARBA" id="ARBA00022695"/>
    </source>
</evidence>
<evidence type="ECO:0000256" key="1">
    <source>
        <dbReference type="ARBA" id="ARBA00022679"/>
    </source>
</evidence>
<dbReference type="NCBIfam" id="TIGR00125">
    <property type="entry name" value="cyt_tran_rel"/>
    <property type="match status" value="1"/>
</dbReference>
<dbReference type="PANTHER" id="PTHR43793:SF1">
    <property type="entry name" value="FAD SYNTHASE"/>
    <property type="match status" value="1"/>
</dbReference>
<dbReference type="InterPro" id="IPR014729">
    <property type="entry name" value="Rossmann-like_a/b/a_fold"/>
</dbReference>
<proteinExistence type="predicted"/>
<sequence length="141" mass="16927">MEKYKNCITYGTFDLFHYGHRRLIKRIDKHCENLIVGVSTDEFNKLKNKKAFDNYLIRSENILNSYPIVKKVIKELNWEQKITDIKEYKIDCFIMGSDWKGKFDYLNKYCDLIYLSRTPFISSTYLRNKKTNKNGDLKKNT</sequence>
<dbReference type="AlphaFoldDB" id="A0A0G7ZLY5"/>
<feature type="domain" description="Cytidyltransferase-like" evidence="3">
    <location>
        <begin position="8"/>
        <end position="128"/>
    </location>
</feature>
<gene>
    <name evidence="4" type="ORF">HEPPS_04090</name>
</gene>
<reference evidence="5" key="1">
    <citation type="submission" date="2015-05" db="EMBL/GenBank/DDBJ databases">
        <authorList>
            <person name="Collingro A."/>
        </authorList>
    </citation>
    <scope>NUCLEOTIDE SEQUENCE [LARGE SCALE GENOMIC DNA]</scope>
    <source>
        <strain evidence="5">Ps</strain>
    </source>
</reference>
<dbReference type="Gene3D" id="3.40.50.620">
    <property type="entry name" value="HUPs"/>
    <property type="match status" value="1"/>
</dbReference>
<dbReference type="GO" id="GO:0016779">
    <property type="term" value="F:nucleotidyltransferase activity"/>
    <property type="evidence" value="ECO:0007669"/>
    <property type="project" value="UniProtKB-KW"/>
</dbReference>
<dbReference type="SUPFAM" id="SSF52374">
    <property type="entry name" value="Nucleotidylyl transferase"/>
    <property type="match status" value="1"/>
</dbReference>
<keyword evidence="2 4" id="KW-0548">Nucleotidyltransferase</keyword>
<evidence type="ECO:0000313" key="4">
    <source>
        <dbReference type="EMBL" id="CRX37187.1"/>
    </source>
</evidence>
<dbReference type="PANTHER" id="PTHR43793">
    <property type="entry name" value="FAD SYNTHASE"/>
    <property type="match status" value="1"/>
</dbReference>
<name>A0A0G7ZLY5_9MOLU</name>
<accession>A0A0G7ZLY5</accession>
<organism evidence="4 5">
    <name type="scientific">Candidatus Hepatoplasma crinochetorum</name>
    <dbReference type="NCBI Taxonomy" id="295596"/>
    <lineage>
        <taxon>Bacteria</taxon>
        <taxon>Bacillati</taxon>
        <taxon>Mycoplasmatota</taxon>
        <taxon>Mollicutes</taxon>
        <taxon>Candidatus Hepatoplasmataceae</taxon>
        <taxon>Candidatus Hepatoplasma</taxon>
    </lineage>
</organism>
<evidence type="ECO:0000313" key="5">
    <source>
        <dbReference type="Proteomes" id="UP000242141"/>
    </source>
</evidence>
<dbReference type="Pfam" id="PF01467">
    <property type="entry name" value="CTP_transf_like"/>
    <property type="match status" value="1"/>
</dbReference>
<keyword evidence="1 4" id="KW-0808">Transferase</keyword>
<dbReference type="InterPro" id="IPR004821">
    <property type="entry name" value="Cyt_trans-like"/>
</dbReference>
<dbReference type="EMBL" id="CWGI01000001">
    <property type="protein sequence ID" value="CRX37187.1"/>
    <property type="molecule type" value="Genomic_DNA"/>
</dbReference>
<dbReference type="Proteomes" id="UP000242141">
    <property type="component" value="Unassembled WGS sequence"/>
</dbReference>
<evidence type="ECO:0000259" key="3">
    <source>
        <dbReference type="Pfam" id="PF01467"/>
    </source>
</evidence>